<dbReference type="EMBL" id="CM023474">
    <property type="protein sequence ID" value="KAH7949648.1"/>
    <property type="molecule type" value="Genomic_DNA"/>
</dbReference>
<organism evidence="1 2">
    <name type="scientific">Dermacentor silvarum</name>
    <name type="common">Tick</name>
    <dbReference type="NCBI Taxonomy" id="543639"/>
    <lineage>
        <taxon>Eukaryota</taxon>
        <taxon>Metazoa</taxon>
        <taxon>Ecdysozoa</taxon>
        <taxon>Arthropoda</taxon>
        <taxon>Chelicerata</taxon>
        <taxon>Arachnida</taxon>
        <taxon>Acari</taxon>
        <taxon>Parasitiformes</taxon>
        <taxon>Ixodida</taxon>
        <taxon>Ixodoidea</taxon>
        <taxon>Ixodidae</taxon>
        <taxon>Rhipicephalinae</taxon>
        <taxon>Dermacentor</taxon>
    </lineage>
</organism>
<protein>
    <submittedName>
        <fullName evidence="1">Uncharacterized protein</fullName>
    </submittedName>
</protein>
<reference evidence="1" key="1">
    <citation type="submission" date="2020-05" db="EMBL/GenBank/DDBJ databases">
        <title>Large-scale comparative analyses of tick genomes elucidate their genetic diversity and vector capacities.</title>
        <authorList>
            <person name="Jia N."/>
            <person name="Wang J."/>
            <person name="Shi W."/>
            <person name="Du L."/>
            <person name="Sun Y."/>
            <person name="Zhan W."/>
            <person name="Jiang J."/>
            <person name="Wang Q."/>
            <person name="Zhang B."/>
            <person name="Ji P."/>
            <person name="Sakyi L.B."/>
            <person name="Cui X."/>
            <person name="Yuan T."/>
            <person name="Jiang B."/>
            <person name="Yang W."/>
            <person name="Lam T.T.-Y."/>
            <person name="Chang Q."/>
            <person name="Ding S."/>
            <person name="Wang X."/>
            <person name="Zhu J."/>
            <person name="Ruan X."/>
            <person name="Zhao L."/>
            <person name="Wei J."/>
            <person name="Que T."/>
            <person name="Du C."/>
            <person name="Cheng J."/>
            <person name="Dai P."/>
            <person name="Han X."/>
            <person name="Huang E."/>
            <person name="Gao Y."/>
            <person name="Liu J."/>
            <person name="Shao H."/>
            <person name="Ye R."/>
            <person name="Li L."/>
            <person name="Wei W."/>
            <person name="Wang X."/>
            <person name="Wang C."/>
            <person name="Yang T."/>
            <person name="Huo Q."/>
            <person name="Li W."/>
            <person name="Guo W."/>
            <person name="Chen H."/>
            <person name="Zhou L."/>
            <person name="Ni X."/>
            <person name="Tian J."/>
            <person name="Zhou Y."/>
            <person name="Sheng Y."/>
            <person name="Liu T."/>
            <person name="Pan Y."/>
            <person name="Xia L."/>
            <person name="Li J."/>
            <person name="Zhao F."/>
            <person name="Cao W."/>
        </authorList>
    </citation>
    <scope>NUCLEOTIDE SEQUENCE</scope>
    <source>
        <strain evidence="1">Dsil-2018</strain>
    </source>
</reference>
<comment type="caution">
    <text evidence="1">The sequence shown here is derived from an EMBL/GenBank/DDBJ whole genome shotgun (WGS) entry which is preliminary data.</text>
</comment>
<sequence>MARCVYAGDITIPFGWSCERLVSARTSRITSWDEFEERFCRTFVSHTRVAEQWPRMQECLQHRNESTTAYFYIRHDRLHSKVRLCSEVNFDFRDRREQVLTGLRSRELCTMLLGRTHGEEDDFLHDILEFERFERKRRELFRAGHRKHVSTSDV</sequence>
<dbReference type="Proteomes" id="UP000821865">
    <property type="component" value="Chromosome 5"/>
</dbReference>
<keyword evidence="2" id="KW-1185">Reference proteome</keyword>
<accession>A0ACB8CRF6</accession>
<gene>
    <name evidence="1" type="ORF">HPB49_013214</name>
</gene>
<evidence type="ECO:0000313" key="2">
    <source>
        <dbReference type="Proteomes" id="UP000821865"/>
    </source>
</evidence>
<proteinExistence type="predicted"/>
<name>A0ACB8CRF6_DERSI</name>
<evidence type="ECO:0000313" key="1">
    <source>
        <dbReference type="EMBL" id="KAH7949648.1"/>
    </source>
</evidence>